<protein>
    <submittedName>
        <fullName evidence="1">Uncharacterized protein</fullName>
    </submittedName>
</protein>
<dbReference type="SUPFAM" id="SSF69635">
    <property type="entry name" value="Type III secretory system chaperone-like"/>
    <property type="match status" value="1"/>
</dbReference>
<evidence type="ECO:0000313" key="1">
    <source>
        <dbReference type="EMBL" id="PZO19926.1"/>
    </source>
</evidence>
<organism evidence="1 2">
    <name type="scientific">Leptolyngbya foveolarum</name>
    <dbReference type="NCBI Taxonomy" id="47253"/>
    <lineage>
        <taxon>Bacteria</taxon>
        <taxon>Bacillati</taxon>
        <taxon>Cyanobacteriota</taxon>
        <taxon>Cyanophyceae</taxon>
        <taxon>Leptolyngbyales</taxon>
        <taxon>Leptolyngbyaceae</taxon>
        <taxon>Leptolyngbya group</taxon>
        <taxon>Leptolyngbya</taxon>
    </lineage>
</organism>
<accession>A0A2W4UF59</accession>
<sequence length="187" mass="21131">MTGDEISAVLSDRFGEACQKVPPDAWRVEADDWRLIAIESGPWLKLMTPIVPVTEAQSFLPQMMEANFDDTQEARYALHQEVIWGIFQYDEAALGVEQLNTAIDKLQKLKADGITGFFTRTIEVQVKKIIEAAKLNGQSLEATIQTLDRFYSEGVMGDMGETDSQKALDAWKYQLERLWPTVDVDRA</sequence>
<reference evidence="1 2" key="2">
    <citation type="submission" date="2018-06" db="EMBL/GenBank/DDBJ databases">
        <title>Metagenomic assembly of (sub)arctic Cyanobacteria and their associated microbiome from non-axenic cultures.</title>
        <authorList>
            <person name="Baurain D."/>
        </authorList>
    </citation>
    <scope>NUCLEOTIDE SEQUENCE [LARGE SCALE GENOMIC DNA]</scope>
    <source>
        <strain evidence="1">ULC129bin1</strain>
    </source>
</reference>
<name>A0A2W4UF59_9CYAN</name>
<dbReference type="EMBL" id="QBMC01000036">
    <property type="protein sequence ID" value="PZO19926.1"/>
    <property type="molecule type" value="Genomic_DNA"/>
</dbReference>
<dbReference type="AlphaFoldDB" id="A0A2W4UF59"/>
<evidence type="ECO:0000313" key="2">
    <source>
        <dbReference type="Proteomes" id="UP000249354"/>
    </source>
</evidence>
<dbReference type="Proteomes" id="UP000249354">
    <property type="component" value="Unassembled WGS sequence"/>
</dbReference>
<comment type="caution">
    <text evidence="1">The sequence shown here is derived from an EMBL/GenBank/DDBJ whole genome shotgun (WGS) entry which is preliminary data.</text>
</comment>
<proteinExistence type="predicted"/>
<gene>
    <name evidence="1" type="ORF">DCF25_07590</name>
</gene>
<reference evidence="2" key="1">
    <citation type="submission" date="2018-04" db="EMBL/GenBank/DDBJ databases">
        <authorList>
            <person name="Cornet L."/>
        </authorList>
    </citation>
    <scope>NUCLEOTIDE SEQUENCE [LARGE SCALE GENOMIC DNA]</scope>
</reference>